<evidence type="ECO:0000256" key="1">
    <source>
        <dbReference type="ARBA" id="ARBA00004272"/>
    </source>
</evidence>
<evidence type="ECO:0000256" key="4">
    <source>
        <dbReference type="ARBA" id="ARBA00022606"/>
    </source>
</evidence>
<evidence type="ECO:0000256" key="6">
    <source>
        <dbReference type="ARBA" id="ARBA00022725"/>
    </source>
</evidence>
<evidence type="ECO:0000256" key="18">
    <source>
        <dbReference type="ARBA" id="ARBA00082489"/>
    </source>
</evidence>
<evidence type="ECO:0000256" key="5">
    <source>
        <dbReference type="ARBA" id="ARBA00022692"/>
    </source>
</evidence>
<dbReference type="EMBL" id="CANHGI010000002">
    <property type="protein sequence ID" value="CAI5443003.1"/>
    <property type="molecule type" value="Genomic_DNA"/>
</dbReference>
<dbReference type="InterPro" id="IPR019428">
    <property type="entry name" value="7TM_GPCR_serpentine_rcpt_Str"/>
</dbReference>
<organism evidence="20 21">
    <name type="scientific">Caenorhabditis angaria</name>
    <dbReference type="NCBI Taxonomy" id="860376"/>
    <lineage>
        <taxon>Eukaryota</taxon>
        <taxon>Metazoa</taxon>
        <taxon>Ecdysozoa</taxon>
        <taxon>Nematoda</taxon>
        <taxon>Chromadorea</taxon>
        <taxon>Rhabditida</taxon>
        <taxon>Rhabditina</taxon>
        <taxon>Rhabditomorpha</taxon>
        <taxon>Rhabditoidea</taxon>
        <taxon>Rhabditidae</taxon>
        <taxon>Peloderinae</taxon>
        <taxon>Caenorhabditis</taxon>
    </lineage>
</organism>
<comment type="subcellular location">
    <subcellularLocation>
        <location evidence="1">Cell projection</location>
        <location evidence="1">Cilium membrane</location>
        <topology evidence="1">Multi-pass membrane protein</topology>
    </subcellularLocation>
</comment>
<feature type="transmembrane region" description="Helical" evidence="19">
    <location>
        <begin position="43"/>
        <end position="65"/>
    </location>
</feature>
<dbReference type="GO" id="GO:0006935">
    <property type="term" value="P:chemotaxis"/>
    <property type="evidence" value="ECO:0007669"/>
    <property type="project" value="UniProtKB-KW"/>
</dbReference>
<evidence type="ECO:0000256" key="7">
    <source>
        <dbReference type="ARBA" id="ARBA00022989"/>
    </source>
</evidence>
<evidence type="ECO:0000256" key="11">
    <source>
        <dbReference type="ARBA" id="ARBA00023180"/>
    </source>
</evidence>
<dbReference type="OrthoDB" id="5805052at2759"/>
<reference evidence="20" key="1">
    <citation type="submission" date="2022-11" db="EMBL/GenBank/DDBJ databases">
        <authorList>
            <person name="Kikuchi T."/>
        </authorList>
    </citation>
    <scope>NUCLEOTIDE SEQUENCE</scope>
    <source>
        <strain evidence="20">PS1010</strain>
    </source>
</reference>
<evidence type="ECO:0000313" key="21">
    <source>
        <dbReference type="Proteomes" id="UP001152747"/>
    </source>
</evidence>
<dbReference type="GO" id="GO:0038022">
    <property type="term" value="F:G protein-coupled olfactory receptor activity"/>
    <property type="evidence" value="ECO:0007669"/>
    <property type="project" value="TreeGrafter"/>
</dbReference>
<comment type="caution">
    <text evidence="20">The sequence shown here is derived from an EMBL/GenBank/DDBJ whole genome shotgun (WGS) entry which is preliminary data.</text>
</comment>
<keyword evidence="11" id="KW-0325">Glycoprotein</keyword>
<keyword evidence="3" id="KW-0145">Chemotaxis</keyword>
<dbReference type="Pfam" id="PF10326">
    <property type="entry name" value="7TM_GPCR_Str"/>
    <property type="match status" value="1"/>
</dbReference>
<comment type="subunit">
    <text evidence="15">Interacts with odr-4.</text>
</comment>
<feature type="transmembrane region" description="Helical" evidence="19">
    <location>
        <begin position="85"/>
        <end position="109"/>
    </location>
</feature>
<evidence type="ECO:0000256" key="19">
    <source>
        <dbReference type="SAM" id="Phobius"/>
    </source>
</evidence>
<feature type="transmembrane region" description="Helical" evidence="19">
    <location>
        <begin position="283"/>
        <end position="304"/>
    </location>
</feature>
<keyword evidence="8" id="KW-0969">Cilium</keyword>
<keyword evidence="12" id="KW-0966">Cell projection</keyword>
<feature type="transmembrane region" description="Helical" evidence="19">
    <location>
        <begin position="129"/>
        <end position="151"/>
    </location>
</feature>
<evidence type="ECO:0000256" key="17">
    <source>
        <dbReference type="ARBA" id="ARBA00078653"/>
    </source>
</evidence>
<dbReference type="FunFam" id="1.20.1070.10:FF:000128">
    <property type="entry name" value="Seven TM Receptor"/>
    <property type="match status" value="1"/>
</dbReference>
<dbReference type="PANTHER" id="PTHR22943:SF52">
    <property type="entry name" value="SEVEN TM RECEPTOR"/>
    <property type="match status" value="1"/>
</dbReference>
<evidence type="ECO:0000256" key="13">
    <source>
        <dbReference type="ARBA" id="ARBA00054965"/>
    </source>
</evidence>
<dbReference type="SUPFAM" id="SSF81321">
    <property type="entry name" value="Family A G protein-coupled receptor-like"/>
    <property type="match status" value="1"/>
</dbReference>
<keyword evidence="5 19" id="KW-0812">Transmembrane</keyword>
<comment type="function">
    <text evidence="13">An odorant receptor which affects chemotaxis to the volatile odorant diacetyl. Specifies AWA neuronal cell fate via the odr-7 pathway.</text>
</comment>
<dbReference type="GO" id="GO:0060170">
    <property type="term" value="C:ciliary membrane"/>
    <property type="evidence" value="ECO:0007669"/>
    <property type="project" value="UniProtKB-SubCell"/>
</dbReference>
<evidence type="ECO:0000256" key="3">
    <source>
        <dbReference type="ARBA" id="ARBA00022500"/>
    </source>
</evidence>
<feature type="transmembrane region" description="Helical" evidence="19">
    <location>
        <begin position="13"/>
        <end position="31"/>
    </location>
</feature>
<dbReference type="AlphaFoldDB" id="A0A9P1MXZ8"/>
<keyword evidence="6" id="KW-0552">Olfaction</keyword>
<protein>
    <recommendedName>
        <fullName evidence="16">Serpentine receptor class r-10</fullName>
    </recommendedName>
    <alternativeName>
        <fullName evidence="17">Odorant response abnormal protein 10</fullName>
    </alternativeName>
    <alternativeName>
        <fullName evidence="18">Olfactory receptor 10</fullName>
    </alternativeName>
</protein>
<gene>
    <name evidence="20" type="ORF">CAMP_LOCUS5640</name>
</gene>
<accession>A0A9P1MXZ8</accession>
<dbReference type="Proteomes" id="UP001152747">
    <property type="component" value="Unassembled WGS sequence"/>
</dbReference>
<evidence type="ECO:0000256" key="9">
    <source>
        <dbReference type="ARBA" id="ARBA00023136"/>
    </source>
</evidence>
<evidence type="ECO:0000256" key="15">
    <source>
        <dbReference type="ARBA" id="ARBA00064300"/>
    </source>
</evidence>
<name>A0A9P1MXZ8_9PELO</name>
<sequence length="339" mass="38532">MIWKQVLGQVQEISASISIILNLLLILLIVTKSPKQLGTYKYLMIYISIFEILFSLIDAIVRPLIFSHGSIFICISTNFSIPKQFCVYLISVWGGFFGSFMGLFALQFIYRYLVVRRSKTLETFKDSRIVLWMMIPPSFGLLWGSAAHFLLAPNPTIDRDIKSIVLEEFNWEIQNVAYVGPYVYPLAENGEIVINEKSLIAIIIVWTLVNTSIFTVAFFAIKCYLELNSDINASKSGRLNHLQHQLFYALVTQTLIPLILMHLPVSVLFLFTMFNLDLGHASALVAMSVAVFPALDPIPVILIIKNYRNAIANVVTIRVSMFSRREHTPVIRNTCETRI</sequence>
<evidence type="ECO:0000313" key="20">
    <source>
        <dbReference type="EMBL" id="CAI5443003.1"/>
    </source>
</evidence>
<feature type="transmembrane region" description="Helical" evidence="19">
    <location>
        <begin position="246"/>
        <end position="271"/>
    </location>
</feature>
<keyword evidence="9 19" id="KW-0472">Membrane</keyword>
<evidence type="ECO:0000256" key="14">
    <source>
        <dbReference type="ARBA" id="ARBA00061678"/>
    </source>
</evidence>
<evidence type="ECO:0000256" key="16">
    <source>
        <dbReference type="ARBA" id="ARBA00067967"/>
    </source>
</evidence>
<keyword evidence="21" id="KW-1185">Reference proteome</keyword>
<comment type="similarity">
    <text evidence="14">Belongs to the nematode receptor-like protein str family.</text>
</comment>
<evidence type="ECO:0000256" key="10">
    <source>
        <dbReference type="ARBA" id="ARBA00023170"/>
    </source>
</evidence>
<dbReference type="GO" id="GO:0042048">
    <property type="term" value="P:olfactory behavior"/>
    <property type="evidence" value="ECO:0007669"/>
    <property type="project" value="TreeGrafter"/>
</dbReference>
<dbReference type="PANTHER" id="PTHR22943">
    <property type="entry name" value="7-TRANSMEMBRANE DOMAIN RECEPTOR C.ELEGANS"/>
    <property type="match status" value="1"/>
</dbReference>
<keyword evidence="2" id="KW-1003">Cell membrane</keyword>
<feature type="transmembrane region" description="Helical" evidence="19">
    <location>
        <begin position="199"/>
        <end position="225"/>
    </location>
</feature>
<keyword evidence="4" id="KW-0716">Sensory transduction</keyword>
<evidence type="ECO:0000256" key="2">
    <source>
        <dbReference type="ARBA" id="ARBA00022475"/>
    </source>
</evidence>
<keyword evidence="10" id="KW-0675">Receptor</keyword>
<evidence type="ECO:0000256" key="8">
    <source>
        <dbReference type="ARBA" id="ARBA00023069"/>
    </source>
</evidence>
<evidence type="ECO:0000256" key="12">
    <source>
        <dbReference type="ARBA" id="ARBA00023273"/>
    </source>
</evidence>
<keyword evidence="7 19" id="KW-1133">Transmembrane helix</keyword>
<proteinExistence type="inferred from homology"/>